<feature type="domain" description="Imelysin-like" evidence="4">
    <location>
        <begin position="49"/>
        <end position="351"/>
    </location>
</feature>
<organism evidence="5 6">
    <name type="scientific">Enhygromyxa salina</name>
    <dbReference type="NCBI Taxonomy" id="215803"/>
    <lineage>
        <taxon>Bacteria</taxon>
        <taxon>Pseudomonadati</taxon>
        <taxon>Myxococcota</taxon>
        <taxon>Polyangia</taxon>
        <taxon>Nannocystales</taxon>
        <taxon>Nannocystaceae</taxon>
        <taxon>Enhygromyxa</taxon>
    </lineage>
</organism>
<dbReference type="InterPro" id="IPR034984">
    <property type="entry name" value="Imelysin-like_IPPA"/>
</dbReference>
<evidence type="ECO:0000313" key="5">
    <source>
        <dbReference type="EMBL" id="PRP91091.1"/>
    </source>
</evidence>
<evidence type="ECO:0000259" key="4">
    <source>
        <dbReference type="Pfam" id="PF09375"/>
    </source>
</evidence>
<dbReference type="EMBL" id="PVNK01000257">
    <property type="protein sequence ID" value="PRP91091.1"/>
    <property type="molecule type" value="Genomic_DNA"/>
</dbReference>
<dbReference type="OrthoDB" id="8591749at2"/>
<dbReference type="InterPro" id="IPR038352">
    <property type="entry name" value="Imelysin_sf"/>
</dbReference>
<protein>
    <submittedName>
        <fullName evidence="5">Iron-regulated protein A</fullName>
    </submittedName>
</protein>
<accession>A0A2S9XEI6</accession>
<dbReference type="GO" id="GO:0030313">
    <property type="term" value="C:cell envelope"/>
    <property type="evidence" value="ECO:0007669"/>
    <property type="project" value="UniProtKB-SubCell"/>
</dbReference>
<proteinExistence type="predicted"/>
<feature type="region of interest" description="Disordered" evidence="3">
    <location>
        <begin position="240"/>
        <end position="263"/>
    </location>
</feature>
<dbReference type="Gene3D" id="1.20.1420.20">
    <property type="entry name" value="M75 peptidase, HXXE motif"/>
    <property type="match status" value="1"/>
</dbReference>
<dbReference type="Pfam" id="PF09375">
    <property type="entry name" value="Peptidase_M75"/>
    <property type="match status" value="1"/>
</dbReference>
<reference evidence="5 6" key="1">
    <citation type="submission" date="2018-03" db="EMBL/GenBank/DDBJ databases">
        <title>Draft Genome Sequences of the Obligatory Marine Myxobacteria Enhygromyxa salina SWB005.</title>
        <authorList>
            <person name="Poehlein A."/>
            <person name="Moghaddam J.A."/>
            <person name="Harms H."/>
            <person name="Alanjari M."/>
            <person name="Koenig G.M."/>
            <person name="Daniel R."/>
            <person name="Schaeberle T.F."/>
        </authorList>
    </citation>
    <scope>NUCLEOTIDE SEQUENCE [LARGE SCALE GENOMIC DNA]</scope>
    <source>
        <strain evidence="5 6">SWB005</strain>
    </source>
</reference>
<gene>
    <name evidence="5" type="primary">irpA_1</name>
    <name evidence="5" type="ORF">ENSA5_58280</name>
</gene>
<sequence>MTRSRPWLLTGLGLLGLGLGAIAQLGCPEVEDDRRGEVAQTTAELLLQPDLAEARARALTLREAATSLCAGPGPTSLDAAQEAWWELREPWKRLRALPLGPIVDEGFDSAIDFWPARPTSVEGGVELGVSNQTELDTLGVASKGLPAIEYLLWDPVNGDEAILASLTDPELGAARCDYVVVLAADLELRFELLDSATAEFADALATAGSSERFPTLAVAIDELLNAAIAGLHDISEREFGKPLGLSTGTEPQPDQLESRFSDRSRTDVRAAVEGFRRFYLGAEAGVGEAPGLTALVSQANAEIDARVREQLATTVAAVEAMPEPMRTIMEVDPDAAAAARDAVLALRQLLAADVAGLLGVTVSLSDNDGD</sequence>
<dbReference type="RefSeq" id="WP_106395032.1">
    <property type="nucleotide sequence ID" value="NZ_PVNK01000257.1"/>
</dbReference>
<keyword evidence="6" id="KW-1185">Reference proteome</keyword>
<comment type="caution">
    <text evidence="5">The sequence shown here is derived from an EMBL/GenBank/DDBJ whole genome shotgun (WGS) entry which is preliminary data.</text>
</comment>
<evidence type="ECO:0000256" key="1">
    <source>
        <dbReference type="ARBA" id="ARBA00004196"/>
    </source>
</evidence>
<evidence type="ECO:0000256" key="2">
    <source>
        <dbReference type="ARBA" id="ARBA00022729"/>
    </source>
</evidence>
<dbReference type="AlphaFoldDB" id="A0A2S9XEI6"/>
<comment type="subcellular location">
    <subcellularLocation>
        <location evidence="1">Cell envelope</location>
    </subcellularLocation>
</comment>
<dbReference type="CDD" id="cd14659">
    <property type="entry name" value="Imelysin-like_IPPA"/>
    <property type="match status" value="1"/>
</dbReference>
<name>A0A2S9XEI6_9BACT</name>
<evidence type="ECO:0000256" key="3">
    <source>
        <dbReference type="SAM" id="MobiDB-lite"/>
    </source>
</evidence>
<dbReference type="InterPro" id="IPR018976">
    <property type="entry name" value="Imelysin-like"/>
</dbReference>
<keyword evidence="2" id="KW-0732">Signal</keyword>
<dbReference type="Proteomes" id="UP000237968">
    <property type="component" value="Unassembled WGS sequence"/>
</dbReference>
<evidence type="ECO:0000313" key="6">
    <source>
        <dbReference type="Proteomes" id="UP000237968"/>
    </source>
</evidence>